<reference evidence="2" key="1">
    <citation type="submission" date="2018-12" db="EMBL/GenBank/DDBJ databases">
        <title>Complete genome sequence of Paenibacillus sp. MBLB1234.</title>
        <authorList>
            <person name="Nam Y.-D."/>
            <person name="Kang J."/>
            <person name="Chung W.-H."/>
            <person name="Park Y.S."/>
        </authorList>
    </citation>
    <scope>NUCLEOTIDE SEQUENCE [LARGE SCALE GENOMIC DNA]</scope>
    <source>
        <strain evidence="2">MBLB1234</strain>
    </source>
</reference>
<dbReference type="EMBL" id="CP034346">
    <property type="protein sequence ID" value="AZS15375.1"/>
    <property type="molecule type" value="Genomic_DNA"/>
</dbReference>
<evidence type="ECO:0008006" key="3">
    <source>
        <dbReference type="Google" id="ProtNLM"/>
    </source>
</evidence>
<gene>
    <name evidence="1" type="ORF">EI981_13475</name>
</gene>
<evidence type="ECO:0000313" key="2">
    <source>
        <dbReference type="Proteomes" id="UP000270678"/>
    </source>
</evidence>
<dbReference type="KEGG" id="plut:EI981_13475"/>
<name>A0A3S9UYG9_9BACL</name>
<sequence>MTKGITLQEIDTSATSRLVIKDSAGRAKVTAPSAADEIALKSTVDNAVGNLSTLQTIDKSNVVKAINELFTNVSNGKSSIAAAITGKGVAASGSDTFDQLAAKIGQIVIGKKYASGLLTSSISMQKFYYYENNNSNNYYTLIISGLDFVPSFIFCKSASDYARPGGILYSTTLPTREYPNARISIDYYLGDSGHRNMICNSDVLLGPNYVMPTQDGNKSHHWFAIE</sequence>
<dbReference type="RefSeq" id="WP_126998932.1">
    <property type="nucleotide sequence ID" value="NZ_CP034346.1"/>
</dbReference>
<accession>A0A3S9UYG9</accession>
<protein>
    <recommendedName>
        <fullName evidence="3">Tail fiber protein</fullName>
    </recommendedName>
</protein>
<dbReference type="Proteomes" id="UP000270678">
    <property type="component" value="Chromosome"/>
</dbReference>
<keyword evidence="2" id="KW-1185">Reference proteome</keyword>
<dbReference type="AlphaFoldDB" id="A0A3S9UYG9"/>
<proteinExistence type="predicted"/>
<dbReference type="OrthoDB" id="2667154at2"/>
<evidence type="ECO:0000313" key="1">
    <source>
        <dbReference type="EMBL" id="AZS15375.1"/>
    </source>
</evidence>
<organism evidence="1 2">
    <name type="scientific">Paenibacillus lutimineralis</name>
    <dbReference type="NCBI Taxonomy" id="2707005"/>
    <lineage>
        <taxon>Bacteria</taxon>
        <taxon>Bacillati</taxon>
        <taxon>Bacillota</taxon>
        <taxon>Bacilli</taxon>
        <taxon>Bacillales</taxon>
        <taxon>Paenibacillaceae</taxon>
        <taxon>Paenibacillus</taxon>
    </lineage>
</organism>